<dbReference type="EMBL" id="VSSQ01055289">
    <property type="protein sequence ID" value="MPN09195.1"/>
    <property type="molecule type" value="Genomic_DNA"/>
</dbReference>
<protein>
    <submittedName>
        <fullName evidence="2">Putative ribosomal protein YlxQ</fullName>
    </submittedName>
</protein>
<evidence type="ECO:0000313" key="2">
    <source>
        <dbReference type="EMBL" id="MPN09195.1"/>
    </source>
</evidence>
<gene>
    <name evidence="2" type="primary">rplGA_13</name>
    <name evidence="2" type="ORF">SDC9_156484</name>
</gene>
<sequence length="102" mass="11054">MKNNMDKIHSLLGIAMRAGKLVSGEDATMLDLKKGKLNLVIVAGDASNNTKKLFNDKTSFRKVNCVELSTKSDLGMSIGKDSRAVIGIKDIGFANKIIQLMN</sequence>
<keyword evidence="2" id="KW-0689">Ribosomal protein</keyword>
<feature type="domain" description="Ribosomal protein eL8/eL30/eS12/Gadd45" evidence="1">
    <location>
        <begin position="6"/>
        <end position="96"/>
    </location>
</feature>
<name>A0A645F4D4_9ZZZZ</name>
<dbReference type="AlphaFoldDB" id="A0A645F4D4"/>
<comment type="caution">
    <text evidence="2">The sequence shown here is derived from an EMBL/GenBank/DDBJ whole genome shotgun (WGS) entry which is preliminary data.</text>
</comment>
<keyword evidence="2" id="KW-0687">Ribonucleoprotein</keyword>
<proteinExistence type="predicted"/>
<dbReference type="GO" id="GO:0005840">
    <property type="term" value="C:ribosome"/>
    <property type="evidence" value="ECO:0007669"/>
    <property type="project" value="UniProtKB-KW"/>
</dbReference>
<dbReference type="InterPro" id="IPR004038">
    <property type="entry name" value="Ribosomal_eL8/eL30/eS12/Gad45"/>
</dbReference>
<dbReference type="SUPFAM" id="SSF55315">
    <property type="entry name" value="L30e-like"/>
    <property type="match status" value="1"/>
</dbReference>
<organism evidence="2">
    <name type="scientific">bioreactor metagenome</name>
    <dbReference type="NCBI Taxonomy" id="1076179"/>
    <lineage>
        <taxon>unclassified sequences</taxon>
        <taxon>metagenomes</taxon>
        <taxon>ecological metagenomes</taxon>
    </lineage>
</organism>
<dbReference type="Gene3D" id="3.30.1330.30">
    <property type="match status" value="1"/>
</dbReference>
<dbReference type="Pfam" id="PF01248">
    <property type="entry name" value="Ribosomal_L7Ae"/>
    <property type="match status" value="1"/>
</dbReference>
<reference evidence="2" key="1">
    <citation type="submission" date="2019-08" db="EMBL/GenBank/DDBJ databases">
        <authorList>
            <person name="Kucharzyk K."/>
            <person name="Murdoch R.W."/>
            <person name="Higgins S."/>
            <person name="Loffler F."/>
        </authorList>
    </citation>
    <scope>NUCLEOTIDE SEQUENCE</scope>
</reference>
<dbReference type="InterPro" id="IPR029064">
    <property type="entry name" value="Ribosomal_eL30-like_sf"/>
</dbReference>
<evidence type="ECO:0000259" key="1">
    <source>
        <dbReference type="Pfam" id="PF01248"/>
    </source>
</evidence>
<accession>A0A645F4D4</accession>